<dbReference type="PANTHER" id="PTHR48228">
    <property type="entry name" value="SUCCINYL-COA--D-CITRAMALATE COA-TRANSFERASE"/>
    <property type="match status" value="1"/>
</dbReference>
<dbReference type="InterPro" id="IPR044855">
    <property type="entry name" value="CoA-Trfase_III_dom3_sf"/>
</dbReference>
<evidence type="ECO:0000313" key="3">
    <source>
        <dbReference type="WBParaSite" id="SSTP_0001176900.1"/>
    </source>
</evidence>
<evidence type="ECO:0000256" key="1">
    <source>
        <dbReference type="ARBA" id="ARBA00008383"/>
    </source>
</evidence>
<protein>
    <submittedName>
        <fullName evidence="3">DHHA2 domain-containing protein</fullName>
    </submittedName>
</protein>
<accession>A0A0K0EQN9</accession>
<dbReference type="Gene3D" id="3.40.50.10540">
    <property type="entry name" value="Crotonobetainyl-coa:carnitine coa-transferase, domain 1"/>
    <property type="match status" value="1"/>
</dbReference>
<dbReference type="Proteomes" id="UP000035681">
    <property type="component" value="Unplaced"/>
</dbReference>
<dbReference type="GO" id="GO:0003824">
    <property type="term" value="F:catalytic activity"/>
    <property type="evidence" value="ECO:0007669"/>
    <property type="project" value="InterPro"/>
</dbReference>
<sequence>MTLKKIITTTIQKTSRRCSTTTGNIYTTPGTRTRNLSFTAPLNSLNVVLLNQAPVSNFTTNFFKMFGATTHKYCEDPNSFNFFKNYEKDYKTLKINKDNAKNKIIQIVMGADLLIDNLIGDRLNNLNVDYNDLMKINSKLIIAKTTAFPHLSNKSCEYPSELSVAFSSTSISSLLINLEEKNLESPYIVHHANAIVTSAEMFNISKILMALYERNLSGNREVLNLSTQNSIENVLLLSNKSQSKIKKMYNRIYKTKDNGYVVVGICDENDINEFLNDLQLDTTNHGNLKGINENDIARVIQSKTSDEWKLNFKFCGYIDILKCGL</sequence>
<proteinExistence type="inferred from homology"/>
<organism evidence="3">
    <name type="scientific">Strongyloides stercoralis</name>
    <name type="common">Threadworm</name>
    <dbReference type="NCBI Taxonomy" id="6248"/>
    <lineage>
        <taxon>Eukaryota</taxon>
        <taxon>Metazoa</taxon>
        <taxon>Ecdysozoa</taxon>
        <taxon>Nematoda</taxon>
        <taxon>Chromadorea</taxon>
        <taxon>Rhabditida</taxon>
        <taxon>Tylenchina</taxon>
        <taxon>Panagrolaimomorpha</taxon>
        <taxon>Strongyloidoidea</taxon>
        <taxon>Strongyloididae</taxon>
        <taxon>Strongyloides</taxon>
    </lineage>
</organism>
<dbReference type="AlphaFoldDB" id="A0A0K0EQN9"/>
<dbReference type="WBParaSite" id="TCONS_00002416.p1">
    <property type="protein sequence ID" value="TCONS_00002416.p1"/>
    <property type="gene ID" value="XLOC_002267"/>
</dbReference>
<comment type="similarity">
    <text evidence="1">Belongs to the CoA-transferase III family.</text>
</comment>
<reference evidence="3" key="1">
    <citation type="submission" date="2015-08" db="UniProtKB">
        <authorList>
            <consortium name="WormBaseParasite"/>
        </authorList>
    </citation>
    <scope>IDENTIFICATION</scope>
</reference>
<dbReference type="WBParaSite" id="SSTP_0001176900.1">
    <property type="protein sequence ID" value="SSTP_0001176900.1"/>
    <property type="gene ID" value="SSTP_0001176900"/>
</dbReference>
<dbReference type="PANTHER" id="PTHR48228:SF5">
    <property type="entry name" value="ALPHA-METHYLACYL-COA RACEMASE"/>
    <property type="match status" value="1"/>
</dbReference>
<name>A0A0K0EQN9_STRER</name>
<dbReference type="InterPro" id="IPR003673">
    <property type="entry name" value="CoA-Trfase_fam_III"/>
</dbReference>
<evidence type="ECO:0000313" key="2">
    <source>
        <dbReference type="Proteomes" id="UP000035681"/>
    </source>
</evidence>
<dbReference type="STRING" id="6248.A0A0K0EQN9"/>
<dbReference type="InterPro" id="IPR023606">
    <property type="entry name" value="CoA-Trfase_III_dom_1_sf"/>
</dbReference>
<keyword evidence="2" id="KW-1185">Reference proteome</keyword>
<dbReference type="Gene3D" id="3.30.1540.10">
    <property type="entry name" value="formyl-coa transferase, domain 3"/>
    <property type="match status" value="1"/>
</dbReference>
<dbReference type="Pfam" id="PF02515">
    <property type="entry name" value="CoA_transf_3"/>
    <property type="match status" value="1"/>
</dbReference>
<dbReference type="SUPFAM" id="SSF89796">
    <property type="entry name" value="CoA-transferase family III (CaiB/BaiF)"/>
    <property type="match status" value="1"/>
</dbReference>
<dbReference type="InterPro" id="IPR050509">
    <property type="entry name" value="CoA-transferase_III"/>
</dbReference>